<dbReference type="Proteomes" id="UP000216189">
    <property type="component" value="Unassembled WGS sequence"/>
</dbReference>
<organism evidence="3 4">
    <name type="scientific">Segatella bryantii</name>
    <name type="common">Prevotella bryantii</name>
    <dbReference type="NCBI Taxonomy" id="77095"/>
    <lineage>
        <taxon>Bacteria</taxon>
        <taxon>Pseudomonadati</taxon>
        <taxon>Bacteroidota</taxon>
        <taxon>Bacteroidia</taxon>
        <taxon>Bacteroidales</taxon>
        <taxon>Prevotellaceae</taxon>
        <taxon>Segatella</taxon>
    </lineage>
</organism>
<accession>A0ABX4EF59</accession>
<gene>
    <name evidence="3" type="ORF">CIK91_12195</name>
</gene>
<reference evidence="3 4" key="1">
    <citation type="submission" date="2017-08" db="EMBL/GenBank/DDBJ databases">
        <title>Comparative genomics of non-oral Prevotella species.</title>
        <authorList>
            <person name="Accetto T."/>
            <person name="Nograsek B."/>
            <person name="Avgustin G."/>
        </authorList>
    </citation>
    <scope>NUCLEOTIDE SEQUENCE [LARGE SCALE GENOMIC DNA]</scope>
    <source>
        <strain evidence="3 4">TC1-1</strain>
    </source>
</reference>
<evidence type="ECO:0000313" key="4">
    <source>
        <dbReference type="Proteomes" id="UP000216189"/>
    </source>
</evidence>
<evidence type="ECO:0000256" key="1">
    <source>
        <dbReference type="SAM" id="SignalP"/>
    </source>
</evidence>
<dbReference type="InterPro" id="IPR043781">
    <property type="entry name" value="DUF5723"/>
</dbReference>
<proteinExistence type="predicted"/>
<dbReference type="EMBL" id="NPJF01000064">
    <property type="protein sequence ID" value="OYP53422.1"/>
    <property type="molecule type" value="Genomic_DNA"/>
</dbReference>
<name>A0ABX4EF59_SEGBR</name>
<evidence type="ECO:0000313" key="3">
    <source>
        <dbReference type="EMBL" id="OYP53422.1"/>
    </source>
</evidence>
<keyword evidence="4" id="KW-1185">Reference proteome</keyword>
<feature type="domain" description="DUF5723" evidence="2">
    <location>
        <begin position="43"/>
        <end position="438"/>
    </location>
</feature>
<dbReference type="Pfam" id="PF18990">
    <property type="entry name" value="DUF5723"/>
    <property type="match status" value="1"/>
</dbReference>
<feature type="chain" id="PRO_5047387270" description="DUF5723 domain-containing protein" evidence="1">
    <location>
        <begin position="24"/>
        <end position="465"/>
    </location>
</feature>
<sequence length="465" mass="51150">MKNRMKQLGLVSIFSFAILPAQAQGSMSGFFTDGFLYRHQMNPALGNDSTTYISIPVIGNVNARMYGNFGLQDVLFDNPRYPDASNKKKTTFLSPYIENGLDGFSKGNNRVGADVKVGLLSAGWKGMGGYNTFDVNLRATADVKIPYEFLAFAKDTGNKDYDMGDLDAEATSYVEIALGHSHQVSDRWKVGGKLKFLLGLGNARLQMHNMKATLSDNQKWEISGDAVADVSIKGFEYKSKYKQYNSRDEQYSYVNDVKVSGYGISGFGMAADFGAEYKAGDRWNLSAALLDFGFISWSNDIQAKNISNHVSFDGFHDLTVGGDSDNPMDKPADEYADQFMDFAHLTSLGDQGKRTTMLGATLNFAASYKACDWFKAGLLSSTRLHGSFSWTEARLSGNFMPLSWVDGNVNVAVGTFGPSIGWLLNFHPMGFNFFIGMDHVLGKLSKEGIPLNSNVQLSTGFNIQF</sequence>
<dbReference type="RefSeq" id="WP_094449017.1">
    <property type="nucleotide sequence ID" value="NZ_CP091801.1"/>
</dbReference>
<feature type="signal peptide" evidence="1">
    <location>
        <begin position="1"/>
        <end position="23"/>
    </location>
</feature>
<evidence type="ECO:0000259" key="2">
    <source>
        <dbReference type="Pfam" id="PF18990"/>
    </source>
</evidence>
<protein>
    <recommendedName>
        <fullName evidence="2">DUF5723 domain-containing protein</fullName>
    </recommendedName>
</protein>
<keyword evidence="1" id="KW-0732">Signal</keyword>
<comment type="caution">
    <text evidence="3">The sequence shown here is derived from an EMBL/GenBank/DDBJ whole genome shotgun (WGS) entry which is preliminary data.</text>
</comment>